<dbReference type="SMART" id="SM00857">
    <property type="entry name" value="Resolvase"/>
    <property type="match status" value="1"/>
</dbReference>
<organism evidence="9 10">
    <name type="scientific">Corynebacterium stationis</name>
    <dbReference type="NCBI Taxonomy" id="1705"/>
    <lineage>
        <taxon>Bacteria</taxon>
        <taxon>Bacillati</taxon>
        <taxon>Actinomycetota</taxon>
        <taxon>Actinomycetes</taxon>
        <taxon>Mycobacteriales</taxon>
        <taxon>Corynebacteriaceae</taxon>
        <taxon>Corynebacterium</taxon>
    </lineage>
</organism>
<reference evidence="8 11" key="3">
    <citation type="submission" date="2020-04" db="EMBL/GenBank/DDBJ databases">
        <authorList>
            <person name="Hitch T.C.A."/>
            <person name="Wylensek D."/>
            <person name="Clavel T."/>
        </authorList>
    </citation>
    <scope>NUCLEOTIDE SEQUENCE [LARGE SCALE GENOMIC DNA]</scope>
    <source>
        <strain evidence="8 11">BL-383-APC-3D</strain>
    </source>
</reference>
<dbReference type="Proteomes" id="UP000544551">
    <property type="component" value="Unassembled WGS sequence"/>
</dbReference>
<name>A0A177ILH2_9CORY</name>
<evidence type="ECO:0000256" key="1">
    <source>
        <dbReference type="ARBA" id="ARBA00009913"/>
    </source>
</evidence>
<evidence type="ECO:0000313" key="10">
    <source>
        <dbReference type="Proteomes" id="UP000076947"/>
    </source>
</evidence>
<evidence type="ECO:0000313" key="8">
    <source>
        <dbReference type="EMBL" id="NME90458.1"/>
    </source>
</evidence>
<dbReference type="OrthoDB" id="3405463at2"/>
<sequence>MEMESVSGQRVGYIRVSSLDQSSNRQTEALLASGRIDRFFEDKISGRSRAERPALNECIKYLRDGDELVVSSIDRLARSLIDLRTLVDEITAKGVTVYFLHENLRFTHEGEDARSNLMLSILGSFAEFERAIIRERQAEGIALAQKAGKYRGRKRALSAEQIDEARIRIGAGESKAAVARELGVARTTLYAALNRAVQR</sequence>
<dbReference type="SUPFAM" id="SSF53041">
    <property type="entry name" value="Resolvase-like"/>
    <property type="match status" value="1"/>
</dbReference>
<dbReference type="GO" id="GO:0003677">
    <property type="term" value="F:DNA binding"/>
    <property type="evidence" value="ECO:0007669"/>
    <property type="project" value="UniProtKB-KW"/>
</dbReference>
<dbReference type="Gene3D" id="1.10.10.60">
    <property type="entry name" value="Homeodomain-like"/>
    <property type="match status" value="1"/>
</dbReference>
<reference evidence="10" key="2">
    <citation type="submission" date="2016-02" db="EMBL/GenBank/DDBJ databases">
        <authorList>
            <person name="Kaur G."/>
            <person name="Nair G.R."/>
            <person name="Mayilraj S."/>
        </authorList>
    </citation>
    <scope>NUCLEOTIDE SEQUENCE [LARGE SCALE GENOMIC DNA]</scope>
    <source>
        <strain evidence="10">GA-15</strain>
    </source>
</reference>
<dbReference type="PROSITE" id="PS51736">
    <property type="entry name" value="RECOMBINASES_3"/>
    <property type="match status" value="1"/>
</dbReference>
<dbReference type="GO" id="GO:0015074">
    <property type="term" value="P:DNA integration"/>
    <property type="evidence" value="ECO:0007669"/>
    <property type="project" value="UniProtKB-KW"/>
</dbReference>
<dbReference type="InterPro" id="IPR006120">
    <property type="entry name" value="Resolvase_HTH_dom"/>
</dbReference>
<dbReference type="Proteomes" id="UP000076947">
    <property type="component" value="Unassembled WGS sequence"/>
</dbReference>
<dbReference type="InterPro" id="IPR036162">
    <property type="entry name" value="Resolvase-like_N_sf"/>
</dbReference>
<gene>
    <name evidence="9" type="ORF">AYJ05_10070</name>
    <name evidence="8" type="ORF">HF853_12445</name>
</gene>
<dbReference type="GO" id="GO:0000150">
    <property type="term" value="F:DNA strand exchange activity"/>
    <property type="evidence" value="ECO:0007669"/>
    <property type="project" value="InterPro"/>
</dbReference>
<dbReference type="Pfam" id="PF00239">
    <property type="entry name" value="Resolvase"/>
    <property type="match status" value="1"/>
</dbReference>
<feature type="active site" description="O-(5'-phospho-DNA)-serine intermediate" evidence="5 6">
    <location>
        <position position="17"/>
    </location>
</feature>
<dbReference type="Gene3D" id="3.40.50.1390">
    <property type="entry name" value="Resolvase, N-terminal catalytic domain"/>
    <property type="match status" value="1"/>
</dbReference>
<protein>
    <submittedName>
        <fullName evidence="8">Recombinase family protein</fullName>
    </submittedName>
    <submittedName>
        <fullName evidence="9">Transposase</fullName>
    </submittedName>
</protein>
<keyword evidence="2" id="KW-0229">DNA integration</keyword>
<accession>A0A177ILH2</accession>
<dbReference type="PROSITE" id="PS00398">
    <property type="entry name" value="RECOMBINASES_2"/>
    <property type="match status" value="1"/>
</dbReference>
<dbReference type="SUPFAM" id="SSF46689">
    <property type="entry name" value="Homeodomain-like"/>
    <property type="match status" value="1"/>
</dbReference>
<evidence type="ECO:0000313" key="9">
    <source>
        <dbReference type="EMBL" id="OAH29719.1"/>
    </source>
</evidence>
<keyword evidence="10" id="KW-1185">Reference proteome</keyword>
<comment type="similarity">
    <text evidence="1">Belongs to the site-specific recombinase resolvase family.</text>
</comment>
<dbReference type="InterPro" id="IPR006119">
    <property type="entry name" value="Resolv_N"/>
</dbReference>
<dbReference type="CDD" id="cd03768">
    <property type="entry name" value="SR_ResInv"/>
    <property type="match status" value="1"/>
</dbReference>
<evidence type="ECO:0000259" key="7">
    <source>
        <dbReference type="PROSITE" id="PS51736"/>
    </source>
</evidence>
<dbReference type="Pfam" id="PF02796">
    <property type="entry name" value="HTH_7"/>
    <property type="match status" value="1"/>
</dbReference>
<evidence type="ECO:0000256" key="4">
    <source>
        <dbReference type="ARBA" id="ARBA00023172"/>
    </source>
</evidence>
<dbReference type="PROSITE" id="PS00397">
    <property type="entry name" value="RECOMBINASES_1"/>
    <property type="match status" value="1"/>
</dbReference>
<keyword evidence="4" id="KW-0233">DNA recombination</keyword>
<evidence type="ECO:0000256" key="6">
    <source>
        <dbReference type="PROSITE-ProRule" id="PRU10137"/>
    </source>
</evidence>
<proteinExistence type="inferred from homology"/>
<dbReference type="EMBL" id="JABAFZ010000013">
    <property type="protein sequence ID" value="NME90458.1"/>
    <property type="molecule type" value="Genomic_DNA"/>
</dbReference>
<dbReference type="PANTHER" id="PTHR30461:SF26">
    <property type="entry name" value="RESOLVASE HOMOLOG YNEB"/>
    <property type="match status" value="1"/>
</dbReference>
<reference evidence="9" key="1">
    <citation type="submission" date="2016-02" db="EMBL/GenBank/DDBJ databases">
        <authorList>
            <person name="Wen L."/>
            <person name="He K."/>
            <person name="Yang H."/>
        </authorList>
    </citation>
    <scope>NUCLEOTIDE SEQUENCE [LARGE SCALE GENOMIC DNA]</scope>
    <source>
        <strain evidence="9">GA-15</strain>
    </source>
</reference>
<dbReference type="InterPro" id="IPR050639">
    <property type="entry name" value="SSR_resolvase"/>
</dbReference>
<dbReference type="EMBL" id="LSTQ01000012">
    <property type="protein sequence ID" value="OAH29719.1"/>
    <property type="molecule type" value="Genomic_DNA"/>
</dbReference>
<dbReference type="InterPro" id="IPR006118">
    <property type="entry name" value="Recombinase_CS"/>
</dbReference>
<comment type="caution">
    <text evidence="9">The sequence shown here is derived from an EMBL/GenBank/DDBJ whole genome shotgun (WGS) entry which is preliminary data.</text>
</comment>
<evidence type="ECO:0000313" key="11">
    <source>
        <dbReference type="Proteomes" id="UP000544551"/>
    </source>
</evidence>
<evidence type="ECO:0000256" key="3">
    <source>
        <dbReference type="ARBA" id="ARBA00023125"/>
    </source>
</evidence>
<dbReference type="RefSeq" id="WP_066839536.1">
    <property type="nucleotide sequence ID" value="NZ_CAPYLV010000107.1"/>
</dbReference>
<keyword evidence="3" id="KW-0238">DNA-binding</keyword>
<dbReference type="CDD" id="cd00569">
    <property type="entry name" value="HTH_Hin_like"/>
    <property type="match status" value="1"/>
</dbReference>
<evidence type="ECO:0000256" key="5">
    <source>
        <dbReference type="PIRSR" id="PIRSR606118-50"/>
    </source>
</evidence>
<dbReference type="PANTHER" id="PTHR30461">
    <property type="entry name" value="DNA-INVERTASE FROM LAMBDOID PROPHAGE"/>
    <property type="match status" value="1"/>
</dbReference>
<feature type="domain" description="Resolvase/invertase-type recombinase catalytic" evidence="7">
    <location>
        <begin position="9"/>
        <end position="148"/>
    </location>
</feature>
<evidence type="ECO:0000256" key="2">
    <source>
        <dbReference type="ARBA" id="ARBA00022908"/>
    </source>
</evidence>
<dbReference type="InterPro" id="IPR009057">
    <property type="entry name" value="Homeodomain-like_sf"/>
</dbReference>
<dbReference type="AlphaFoldDB" id="A0A177ILH2"/>